<dbReference type="Proteomes" id="UP000738359">
    <property type="component" value="Unassembled WGS sequence"/>
</dbReference>
<comment type="caution">
    <text evidence="1">The sequence shown here is derived from an EMBL/GenBank/DDBJ whole genome shotgun (WGS) entry which is preliminary data.</text>
</comment>
<dbReference type="AlphaFoldDB" id="A0A9P6ITX2"/>
<gene>
    <name evidence="1" type="ORF">BGZ70_002577</name>
</gene>
<keyword evidence="2" id="KW-1185">Reference proteome</keyword>
<protein>
    <recommendedName>
        <fullName evidence="3">VOC domain-containing protein</fullName>
    </recommendedName>
</protein>
<dbReference type="PROSITE" id="PS51257">
    <property type="entry name" value="PROKAR_LIPOPROTEIN"/>
    <property type="match status" value="1"/>
</dbReference>
<dbReference type="Gene3D" id="3.10.180.10">
    <property type="entry name" value="2,3-Dihydroxybiphenyl 1,2-Dioxygenase, domain 1"/>
    <property type="match status" value="1"/>
</dbReference>
<proteinExistence type="predicted"/>
<evidence type="ECO:0000313" key="1">
    <source>
        <dbReference type="EMBL" id="KAF9947646.1"/>
    </source>
</evidence>
<reference evidence="1" key="1">
    <citation type="journal article" date="2020" name="Fungal Divers.">
        <title>Resolving the Mortierellaceae phylogeny through synthesis of multi-gene phylogenetics and phylogenomics.</title>
        <authorList>
            <person name="Vandepol N."/>
            <person name="Liber J."/>
            <person name="Desiro A."/>
            <person name="Na H."/>
            <person name="Kennedy M."/>
            <person name="Barry K."/>
            <person name="Grigoriev I.V."/>
            <person name="Miller A.N."/>
            <person name="O'Donnell K."/>
            <person name="Stajich J.E."/>
            <person name="Bonito G."/>
        </authorList>
    </citation>
    <scope>NUCLEOTIDE SEQUENCE</scope>
    <source>
        <strain evidence="1">CK1249</strain>
    </source>
</reference>
<dbReference type="InterPro" id="IPR029068">
    <property type="entry name" value="Glyas_Bleomycin-R_OHBP_Dase"/>
</dbReference>
<name>A0A9P6ITX2_MORAP</name>
<accession>A0A9P6ITX2</accession>
<dbReference type="OrthoDB" id="10249419at2759"/>
<evidence type="ECO:0000313" key="2">
    <source>
        <dbReference type="Proteomes" id="UP000738359"/>
    </source>
</evidence>
<dbReference type="EMBL" id="JAAAHY010001637">
    <property type="protein sequence ID" value="KAF9947646.1"/>
    <property type="molecule type" value="Genomic_DNA"/>
</dbReference>
<sequence length="115" mass="12808">MIRIAGTPHHLALACIGFQHEKTGFEIGFSHSLQDSPAHVKGHTGYHHLALTAESKEQVDTIHESLLRYYKEHGGETGDKASKILDAPRMYPEYGPSYYALFFTDPDGLKLEIAV</sequence>
<dbReference type="SUPFAM" id="SSF54593">
    <property type="entry name" value="Glyoxalase/Bleomycin resistance protein/Dihydroxybiphenyl dioxygenase"/>
    <property type="match status" value="1"/>
</dbReference>
<organism evidence="1 2">
    <name type="scientific">Mortierella alpina</name>
    <name type="common">Oleaginous fungus</name>
    <name type="synonym">Mortierella renispora</name>
    <dbReference type="NCBI Taxonomy" id="64518"/>
    <lineage>
        <taxon>Eukaryota</taxon>
        <taxon>Fungi</taxon>
        <taxon>Fungi incertae sedis</taxon>
        <taxon>Mucoromycota</taxon>
        <taxon>Mortierellomycotina</taxon>
        <taxon>Mortierellomycetes</taxon>
        <taxon>Mortierellales</taxon>
        <taxon>Mortierellaceae</taxon>
        <taxon>Mortierella</taxon>
    </lineage>
</organism>
<evidence type="ECO:0008006" key="3">
    <source>
        <dbReference type="Google" id="ProtNLM"/>
    </source>
</evidence>